<feature type="domain" description="GGDEF" evidence="2">
    <location>
        <begin position="97"/>
        <end position="230"/>
    </location>
</feature>
<keyword evidence="4" id="KW-1185">Reference proteome</keyword>
<dbReference type="InterPro" id="IPR001633">
    <property type="entry name" value="EAL_dom"/>
</dbReference>
<dbReference type="GO" id="GO:0003824">
    <property type="term" value="F:catalytic activity"/>
    <property type="evidence" value="ECO:0007669"/>
    <property type="project" value="UniProtKB-ARBA"/>
</dbReference>
<dbReference type="NCBIfam" id="TIGR00254">
    <property type="entry name" value="GGDEF"/>
    <property type="match status" value="1"/>
</dbReference>
<protein>
    <submittedName>
        <fullName evidence="3">EAL domain-containing protein</fullName>
    </submittedName>
</protein>
<dbReference type="InterPro" id="IPR000160">
    <property type="entry name" value="GGDEF_dom"/>
</dbReference>
<accession>A0A506UDE1</accession>
<dbReference type="CDD" id="cd01948">
    <property type="entry name" value="EAL"/>
    <property type="match status" value="1"/>
</dbReference>
<dbReference type="PROSITE" id="PS50887">
    <property type="entry name" value="GGDEF"/>
    <property type="match status" value="1"/>
</dbReference>
<evidence type="ECO:0000259" key="1">
    <source>
        <dbReference type="PROSITE" id="PS50883"/>
    </source>
</evidence>
<evidence type="ECO:0000313" key="4">
    <source>
        <dbReference type="Proteomes" id="UP000318801"/>
    </source>
</evidence>
<dbReference type="Gene3D" id="3.20.20.450">
    <property type="entry name" value="EAL domain"/>
    <property type="match status" value="1"/>
</dbReference>
<dbReference type="EMBL" id="VHLG01000004">
    <property type="protein sequence ID" value="TPW30825.1"/>
    <property type="molecule type" value="Genomic_DNA"/>
</dbReference>
<dbReference type="Gene3D" id="3.30.70.270">
    <property type="match status" value="1"/>
</dbReference>
<dbReference type="SMART" id="SM00267">
    <property type="entry name" value="GGDEF"/>
    <property type="match status" value="1"/>
</dbReference>
<dbReference type="Proteomes" id="UP000318801">
    <property type="component" value="Unassembled WGS sequence"/>
</dbReference>
<proteinExistence type="predicted"/>
<dbReference type="OrthoDB" id="9814202at2"/>
<dbReference type="SUPFAM" id="SSF55073">
    <property type="entry name" value="Nucleotide cyclase"/>
    <property type="match status" value="1"/>
</dbReference>
<dbReference type="Pfam" id="PF00563">
    <property type="entry name" value="EAL"/>
    <property type="match status" value="1"/>
</dbReference>
<dbReference type="FunFam" id="3.30.70.270:FF:000001">
    <property type="entry name" value="Diguanylate cyclase domain protein"/>
    <property type="match status" value="1"/>
</dbReference>
<feature type="domain" description="EAL" evidence="1">
    <location>
        <begin position="239"/>
        <end position="489"/>
    </location>
</feature>
<dbReference type="AlphaFoldDB" id="A0A506UDE1"/>
<dbReference type="InterPro" id="IPR035919">
    <property type="entry name" value="EAL_sf"/>
</dbReference>
<name>A0A506UDE1_9HYPH</name>
<evidence type="ECO:0000313" key="3">
    <source>
        <dbReference type="EMBL" id="TPW30825.1"/>
    </source>
</evidence>
<dbReference type="SMART" id="SM00052">
    <property type="entry name" value="EAL"/>
    <property type="match status" value="1"/>
</dbReference>
<reference evidence="3 4" key="1">
    <citation type="submission" date="2019-06" db="EMBL/GenBank/DDBJ databases">
        <authorList>
            <person name="Li M."/>
        </authorList>
    </citation>
    <scope>NUCLEOTIDE SEQUENCE [LARGE SCALE GENOMIC DNA]</scope>
    <source>
        <strain evidence="3 4">BGMRC2036</strain>
    </source>
</reference>
<gene>
    <name evidence="3" type="ORF">FJU08_09105</name>
</gene>
<comment type="caution">
    <text evidence="3">The sequence shown here is derived from an EMBL/GenBank/DDBJ whole genome shotgun (WGS) entry which is preliminary data.</text>
</comment>
<dbReference type="PANTHER" id="PTHR44757">
    <property type="entry name" value="DIGUANYLATE CYCLASE DGCP"/>
    <property type="match status" value="1"/>
</dbReference>
<dbReference type="SUPFAM" id="SSF141868">
    <property type="entry name" value="EAL domain-like"/>
    <property type="match status" value="1"/>
</dbReference>
<dbReference type="PROSITE" id="PS50883">
    <property type="entry name" value="EAL"/>
    <property type="match status" value="1"/>
</dbReference>
<dbReference type="Pfam" id="PF00990">
    <property type="entry name" value="GGDEF"/>
    <property type="match status" value="1"/>
</dbReference>
<organism evidence="3 4">
    <name type="scientific">Martelella alba</name>
    <dbReference type="NCBI Taxonomy" id="2590451"/>
    <lineage>
        <taxon>Bacteria</taxon>
        <taxon>Pseudomonadati</taxon>
        <taxon>Pseudomonadota</taxon>
        <taxon>Alphaproteobacteria</taxon>
        <taxon>Hyphomicrobiales</taxon>
        <taxon>Aurantimonadaceae</taxon>
        <taxon>Martelella</taxon>
    </lineage>
</organism>
<dbReference type="InterPro" id="IPR052155">
    <property type="entry name" value="Biofilm_reg_signaling"/>
</dbReference>
<dbReference type="InterPro" id="IPR029787">
    <property type="entry name" value="Nucleotide_cyclase"/>
</dbReference>
<dbReference type="PANTHER" id="PTHR44757:SF2">
    <property type="entry name" value="BIOFILM ARCHITECTURE MAINTENANCE PROTEIN MBAA"/>
    <property type="match status" value="1"/>
</dbReference>
<dbReference type="CDD" id="cd01949">
    <property type="entry name" value="GGDEF"/>
    <property type="match status" value="1"/>
</dbReference>
<evidence type="ECO:0000259" key="2">
    <source>
        <dbReference type="PROSITE" id="PS50887"/>
    </source>
</evidence>
<sequence>MLLLSIDSFERLYQFSRAHENWQLDEFFTALMVASFALAFQLIIRAGTLRREVQRRRLAESKAAMMARHDPLTGLANRRLFEEECERRMLRARRRGHVMALIFLDLDRFKQVNDNLGHAVGDQLLQALAERLTGALRPYDFVARLGGDEFAIIMDEDVDDELVAGLAQRILAAVARPVAAGGRAIDTTVSLGVAMYPQDASDWQTLVQRADIAMYQAKSAGRNRCAYFDAVLDVRIRERLTLEEELRKGLVRGEVVPFYQPIVDLADETVSAVEVLARWQNPRLGLLEARQFISVAEDAGLVDDLYMIVLTAACRDAMTWPSEVPIAVNVAPSQLRNLALSDKTIAILDETGLPPARLEIEVTETALVEDIEMAHANISRLRDIGVRIALDDFGTGYSSLRHLRDFPFDRVKIDRSFVTGLGHDAESEKIVRSMLGLCAALGLPTVAEGIEAEDQADWIRHQGGVAGQGYLYSRPVAAQSIGAFLDKQQSR</sequence>
<dbReference type="RefSeq" id="WP_141148696.1">
    <property type="nucleotide sequence ID" value="NZ_VHLG01000004.1"/>
</dbReference>
<dbReference type="InterPro" id="IPR043128">
    <property type="entry name" value="Rev_trsase/Diguanyl_cyclase"/>
</dbReference>